<dbReference type="EMBL" id="VCIW01000010">
    <property type="protein sequence ID" value="TLS51178.1"/>
    <property type="molecule type" value="Genomic_DNA"/>
</dbReference>
<evidence type="ECO:0000259" key="2">
    <source>
        <dbReference type="Pfam" id="PF25989"/>
    </source>
</evidence>
<comment type="similarity">
    <text evidence="1">Belongs to the membrane fusion protein (MFP) (TC 8.A.1) family.</text>
</comment>
<name>A0A5R9GCS3_9BACL</name>
<keyword evidence="4" id="KW-1185">Reference proteome</keyword>
<dbReference type="InterPro" id="IPR058637">
    <property type="entry name" value="YknX-like_C"/>
</dbReference>
<dbReference type="Gene3D" id="2.40.30.170">
    <property type="match status" value="1"/>
</dbReference>
<dbReference type="Pfam" id="PF25989">
    <property type="entry name" value="YknX_C"/>
    <property type="match status" value="1"/>
</dbReference>
<dbReference type="GO" id="GO:1990281">
    <property type="term" value="C:efflux pump complex"/>
    <property type="evidence" value="ECO:0007669"/>
    <property type="project" value="TreeGrafter"/>
</dbReference>
<dbReference type="OrthoDB" id="2380376at2"/>
<organism evidence="3 4">
    <name type="scientific">Paenibacillus antri</name>
    <dbReference type="NCBI Taxonomy" id="2582848"/>
    <lineage>
        <taxon>Bacteria</taxon>
        <taxon>Bacillati</taxon>
        <taxon>Bacillota</taxon>
        <taxon>Bacilli</taxon>
        <taxon>Bacillales</taxon>
        <taxon>Paenibacillaceae</taxon>
        <taxon>Paenibacillus</taxon>
    </lineage>
</organism>
<dbReference type="PANTHER" id="PTHR30469">
    <property type="entry name" value="MULTIDRUG RESISTANCE PROTEIN MDTA"/>
    <property type="match status" value="1"/>
</dbReference>
<dbReference type="Gene3D" id="2.40.50.100">
    <property type="match status" value="1"/>
</dbReference>
<reference evidence="3 4" key="1">
    <citation type="submission" date="2019-05" db="EMBL/GenBank/DDBJ databases">
        <authorList>
            <person name="Narsing Rao M.P."/>
            <person name="Li W.J."/>
        </authorList>
    </citation>
    <scope>NUCLEOTIDE SEQUENCE [LARGE SCALE GENOMIC DNA]</scope>
    <source>
        <strain evidence="3 4">SYSU_K30003</strain>
    </source>
</reference>
<dbReference type="NCBIfam" id="TIGR01730">
    <property type="entry name" value="RND_mfp"/>
    <property type="match status" value="1"/>
</dbReference>
<dbReference type="InterPro" id="IPR006143">
    <property type="entry name" value="RND_pump_MFP"/>
</dbReference>
<comment type="caution">
    <text evidence="3">The sequence shown here is derived from an EMBL/GenBank/DDBJ whole genome shotgun (WGS) entry which is preliminary data.</text>
</comment>
<dbReference type="AlphaFoldDB" id="A0A5R9GCS3"/>
<protein>
    <submittedName>
        <fullName evidence="3">Efflux RND transporter periplasmic adaptor subunit</fullName>
    </submittedName>
</protein>
<dbReference type="GO" id="GO:0015562">
    <property type="term" value="F:efflux transmembrane transporter activity"/>
    <property type="evidence" value="ECO:0007669"/>
    <property type="project" value="TreeGrafter"/>
</dbReference>
<dbReference type="Proteomes" id="UP000309676">
    <property type="component" value="Unassembled WGS sequence"/>
</dbReference>
<evidence type="ECO:0000313" key="4">
    <source>
        <dbReference type="Proteomes" id="UP000309676"/>
    </source>
</evidence>
<dbReference type="RefSeq" id="WP_138195172.1">
    <property type="nucleotide sequence ID" value="NZ_VCIW01000010.1"/>
</dbReference>
<evidence type="ECO:0000313" key="3">
    <source>
        <dbReference type="EMBL" id="TLS51178.1"/>
    </source>
</evidence>
<sequence>MRKKWLWLLALVLVVGGLATVNVMRLGSSLTVELATAETGVVAESVFANGRFYPASERTVYADRAGRVAEVHAKPGDAVKAGDPLMTYDAEEWRRQLESERNQLAIAALTREQERKRSFEAVRGQTDAAEAEKTLAAEESAERLYALQTASTEASIEALERNIERSVVLAEADGVVASASVQPGAYVSPGAEAFRLADVSQLLVKAALNELDAGKVRTGMKAIVSGDAFETTFEGELTYVSPVARPAGVDGLDYEVEIEVSLPRGEVPPEVAKPGFAATLEFALAGEERVLVPIDAVRYSGQDAYVFGVTDGAAVRLPVTVGKDDGERIEVLSGLSAGDAYVYPVPEGLTEGDAVKTGADE</sequence>
<proteinExistence type="inferred from homology"/>
<accession>A0A5R9GCS3</accession>
<dbReference type="SUPFAM" id="SSF111369">
    <property type="entry name" value="HlyD-like secretion proteins"/>
    <property type="match status" value="1"/>
</dbReference>
<evidence type="ECO:0000256" key="1">
    <source>
        <dbReference type="ARBA" id="ARBA00009477"/>
    </source>
</evidence>
<dbReference type="Gene3D" id="2.40.420.20">
    <property type="match status" value="1"/>
</dbReference>
<gene>
    <name evidence="3" type="ORF">FE782_15695</name>
</gene>
<feature type="domain" description="YknX-like C-terminal permuted SH3-like" evidence="2">
    <location>
        <begin position="292"/>
        <end position="356"/>
    </location>
</feature>